<accession>A0A6J5M0W5</accession>
<proteinExistence type="predicted"/>
<evidence type="ECO:0000313" key="1">
    <source>
        <dbReference type="EMBL" id="CAB4138957.1"/>
    </source>
</evidence>
<protein>
    <submittedName>
        <fullName evidence="1">Uncharacterized protein</fullName>
    </submittedName>
</protein>
<reference evidence="1" key="1">
    <citation type="submission" date="2020-04" db="EMBL/GenBank/DDBJ databases">
        <authorList>
            <person name="Chiriac C."/>
            <person name="Salcher M."/>
            <person name="Ghai R."/>
            <person name="Kavagutti S V."/>
        </authorList>
    </citation>
    <scope>NUCLEOTIDE SEQUENCE</scope>
</reference>
<organism evidence="1">
    <name type="scientific">uncultured Caudovirales phage</name>
    <dbReference type="NCBI Taxonomy" id="2100421"/>
    <lineage>
        <taxon>Viruses</taxon>
        <taxon>Duplodnaviria</taxon>
        <taxon>Heunggongvirae</taxon>
        <taxon>Uroviricota</taxon>
        <taxon>Caudoviricetes</taxon>
        <taxon>Peduoviridae</taxon>
        <taxon>Maltschvirus</taxon>
        <taxon>Maltschvirus maltsch</taxon>
    </lineage>
</organism>
<name>A0A6J5M0W5_9CAUD</name>
<gene>
    <name evidence="1" type="ORF">UFOVP350_31</name>
</gene>
<sequence>MNRNQSGSELFGTAVMKSEEYVMMAEVMVENGYSVEQAALEIAALDDMLHMQRMRLVIIKNARTQKGFMRSDATLRDFMNRRLDVLVEELKQVNP</sequence>
<dbReference type="EMBL" id="LR796362">
    <property type="protein sequence ID" value="CAB4138957.1"/>
    <property type="molecule type" value="Genomic_DNA"/>
</dbReference>